<dbReference type="STRING" id="1210086.GCA_001613105_02861"/>
<evidence type="ECO:0000256" key="1">
    <source>
        <dbReference type="SAM" id="MobiDB-lite"/>
    </source>
</evidence>
<name>A0A370I5X9_9NOCA</name>
<feature type="region of interest" description="Disordered" evidence="1">
    <location>
        <begin position="103"/>
        <end position="123"/>
    </location>
</feature>
<reference evidence="2 3" key="1">
    <citation type="submission" date="2018-07" db="EMBL/GenBank/DDBJ databases">
        <title>Genomic Encyclopedia of Type Strains, Phase IV (KMG-IV): sequencing the most valuable type-strain genomes for metagenomic binning, comparative biology and taxonomic classification.</title>
        <authorList>
            <person name="Goeker M."/>
        </authorList>
    </citation>
    <scope>NUCLEOTIDE SEQUENCE [LARGE SCALE GENOMIC DNA]</scope>
    <source>
        <strain evidence="2 3">DSM 44290</strain>
    </source>
</reference>
<evidence type="ECO:0000313" key="3">
    <source>
        <dbReference type="Proteomes" id="UP000254869"/>
    </source>
</evidence>
<proteinExistence type="predicted"/>
<dbReference type="EMBL" id="QQBC01000005">
    <property type="protein sequence ID" value="RDI66145.1"/>
    <property type="molecule type" value="Genomic_DNA"/>
</dbReference>
<dbReference type="Proteomes" id="UP000254869">
    <property type="component" value="Unassembled WGS sequence"/>
</dbReference>
<comment type="caution">
    <text evidence="2">The sequence shown here is derived from an EMBL/GenBank/DDBJ whole genome shotgun (WGS) entry which is preliminary data.</text>
</comment>
<dbReference type="RefSeq" id="WP_067997570.1">
    <property type="nucleotide sequence ID" value="NZ_QQBC01000005.1"/>
</dbReference>
<dbReference type="AlphaFoldDB" id="A0A370I5X9"/>
<protein>
    <submittedName>
        <fullName evidence="2">Uncharacterized protein</fullName>
    </submittedName>
</protein>
<organism evidence="2 3">
    <name type="scientific">Nocardia pseudobrasiliensis</name>
    <dbReference type="NCBI Taxonomy" id="45979"/>
    <lineage>
        <taxon>Bacteria</taxon>
        <taxon>Bacillati</taxon>
        <taxon>Actinomycetota</taxon>
        <taxon>Actinomycetes</taxon>
        <taxon>Mycobacteriales</taxon>
        <taxon>Nocardiaceae</taxon>
        <taxon>Nocardia</taxon>
    </lineage>
</organism>
<keyword evidence="3" id="KW-1185">Reference proteome</keyword>
<sequence>MTKWAKAPDFADRPDRLAQVRAQTVVDKRRYLEDGMTPLSCATCGTGVLVRKASSHQQSVQWTVDPAVHCPIFKELGGGPGRPESCPNLERTIDHAVSEGMLTVDDRGESASVHPEVGEVEAR</sequence>
<accession>A0A370I5X9</accession>
<gene>
    <name evidence="2" type="ORF">DFR76_105468</name>
</gene>
<evidence type="ECO:0000313" key="2">
    <source>
        <dbReference type="EMBL" id="RDI66145.1"/>
    </source>
</evidence>